<dbReference type="SUPFAM" id="SSF53098">
    <property type="entry name" value="Ribonuclease H-like"/>
    <property type="match status" value="1"/>
</dbReference>
<dbReference type="InterPro" id="IPR041588">
    <property type="entry name" value="Integrase_H2C2"/>
</dbReference>
<dbReference type="InterPro" id="IPR036397">
    <property type="entry name" value="RNaseH_sf"/>
</dbReference>
<dbReference type="PANTHER" id="PTHR37984">
    <property type="entry name" value="PROTEIN CBG26694"/>
    <property type="match status" value="1"/>
</dbReference>
<organism evidence="8">
    <name type="scientific">Tanacetum cinerariifolium</name>
    <name type="common">Dalmatian daisy</name>
    <name type="synonym">Chrysanthemum cinerariifolium</name>
    <dbReference type="NCBI Taxonomy" id="118510"/>
    <lineage>
        <taxon>Eukaryota</taxon>
        <taxon>Viridiplantae</taxon>
        <taxon>Streptophyta</taxon>
        <taxon>Embryophyta</taxon>
        <taxon>Tracheophyta</taxon>
        <taxon>Spermatophyta</taxon>
        <taxon>Magnoliopsida</taxon>
        <taxon>eudicotyledons</taxon>
        <taxon>Gunneridae</taxon>
        <taxon>Pentapetalae</taxon>
        <taxon>asterids</taxon>
        <taxon>campanulids</taxon>
        <taxon>Asterales</taxon>
        <taxon>Asteraceae</taxon>
        <taxon>Asteroideae</taxon>
        <taxon>Anthemideae</taxon>
        <taxon>Anthemidinae</taxon>
        <taxon>Tanacetum</taxon>
    </lineage>
</organism>
<dbReference type="SUPFAM" id="SSF56672">
    <property type="entry name" value="DNA/RNA polymerases"/>
    <property type="match status" value="1"/>
</dbReference>
<dbReference type="InterPro" id="IPR001584">
    <property type="entry name" value="Integrase_cat-core"/>
</dbReference>
<evidence type="ECO:0000256" key="4">
    <source>
        <dbReference type="ARBA" id="ARBA00022759"/>
    </source>
</evidence>
<dbReference type="Gene3D" id="3.30.70.270">
    <property type="match status" value="2"/>
</dbReference>
<dbReference type="Gene3D" id="3.10.10.10">
    <property type="entry name" value="HIV Type 1 Reverse Transcriptase, subunit A, domain 1"/>
    <property type="match status" value="1"/>
</dbReference>
<dbReference type="PROSITE" id="PS50994">
    <property type="entry name" value="INTEGRASE"/>
    <property type="match status" value="1"/>
</dbReference>
<dbReference type="InterPro" id="IPR012337">
    <property type="entry name" value="RNaseH-like_sf"/>
</dbReference>
<dbReference type="Pfam" id="PF00078">
    <property type="entry name" value="RVT_1"/>
    <property type="match status" value="1"/>
</dbReference>
<dbReference type="GO" id="GO:0016787">
    <property type="term" value="F:hydrolase activity"/>
    <property type="evidence" value="ECO:0007669"/>
    <property type="project" value="UniProtKB-KW"/>
</dbReference>
<dbReference type="FunFam" id="3.30.70.270:FF:000020">
    <property type="entry name" value="Transposon Tf2-6 polyprotein-like Protein"/>
    <property type="match status" value="1"/>
</dbReference>
<dbReference type="AlphaFoldDB" id="A0A6L2N6Y6"/>
<dbReference type="GO" id="GO:0015074">
    <property type="term" value="P:DNA integration"/>
    <property type="evidence" value="ECO:0007669"/>
    <property type="project" value="InterPro"/>
</dbReference>
<dbReference type="InterPro" id="IPR041373">
    <property type="entry name" value="RT_RNaseH"/>
</dbReference>
<dbReference type="PANTHER" id="PTHR37984:SF5">
    <property type="entry name" value="PROTEIN NYNRIN-LIKE"/>
    <property type="match status" value="1"/>
</dbReference>
<dbReference type="InterPro" id="IPR043128">
    <property type="entry name" value="Rev_trsase/Diguanyl_cyclase"/>
</dbReference>
<gene>
    <name evidence="8" type="ORF">Tci_052262</name>
</gene>
<dbReference type="EMBL" id="BKCJ010008047">
    <property type="protein sequence ID" value="GEU80284.1"/>
    <property type="molecule type" value="Genomic_DNA"/>
</dbReference>
<proteinExistence type="predicted"/>
<comment type="caution">
    <text evidence="8">The sequence shown here is derived from an EMBL/GenBank/DDBJ whole genome shotgun (WGS) entry which is preliminary data.</text>
</comment>
<evidence type="ECO:0000256" key="3">
    <source>
        <dbReference type="ARBA" id="ARBA00022722"/>
    </source>
</evidence>
<dbReference type="InterPro" id="IPR043502">
    <property type="entry name" value="DNA/RNA_pol_sf"/>
</dbReference>
<evidence type="ECO:0000256" key="2">
    <source>
        <dbReference type="ARBA" id="ARBA00022695"/>
    </source>
</evidence>
<keyword evidence="5" id="KW-0378">Hydrolase</keyword>
<feature type="domain" description="Integrase catalytic" evidence="7">
    <location>
        <begin position="640"/>
        <end position="767"/>
    </location>
</feature>
<dbReference type="Pfam" id="PF00665">
    <property type="entry name" value="rve"/>
    <property type="match status" value="1"/>
</dbReference>
<dbReference type="CDD" id="cd09274">
    <property type="entry name" value="RNase_HI_RT_Ty3"/>
    <property type="match status" value="1"/>
</dbReference>
<accession>A0A6L2N6Y6</accession>
<keyword evidence="4" id="KW-0255">Endonuclease</keyword>
<dbReference type="Pfam" id="PF17917">
    <property type="entry name" value="RT_RNaseH"/>
    <property type="match status" value="1"/>
</dbReference>
<keyword evidence="1" id="KW-0808">Transferase</keyword>
<dbReference type="GO" id="GO:0003964">
    <property type="term" value="F:RNA-directed DNA polymerase activity"/>
    <property type="evidence" value="ECO:0007669"/>
    <property type="project" value="UniProtKB-KW"/>
</dbReference>
<protein>
    <recommendedName>
        <fullName evidence="7">Integrase catalytic domain-containing protein</fullName>
    </recommendedName>
</protein>
<evidence type="ECO:0000256" key="5">
    <source>
        <dbReference type="ARBA" id="ARBA00022801"/>
    </source>
</evidence>
<dbReference type="Pfam" id="PF17921">
    <property type="entry name" value="Integrase_H2C2"/>
    <property type="match status" value="1"/>
</dbReference>
<evidence type="ECO:0000256" key="6">
    <source>
        <dbReference type="ARBA" id="ARBA00022918"/>
    </source>
</evidence>
<keyword evidence="3" id="KW-0540">Nuclease</keyword>
<evidence type="ECO:0000259" key="7">
    <source>
        <dbReference type="PROSITE" id="PS50994"/>
    </source>
</evidence>
<evidence type="ECO:0000313" key="8">
    <source>
        <dbReference type="EMBL" id="GEU80284.1"/>
    </source>
</evidence>
<dbReference type="GO" id="GO:0003676">
    <property type="term" value="F:nucleic acid binding"/>
    <property type="evidence" value="ECO:0007669"/>
    <property type="project" value="InterPro"/>
</dbReference>
<feature type="non-terminal residue" evidence="8">
    <location>
        <position position="1"/>
    </location>
</feature>
<keyword evidence="2" id="KW-0548">Nucleotidyltransferase</keyword>
<dbReference type="InterPro" id="IPR050951">
    <property type="entry name" value="Retrovirus_Pol_polyprotein"/>
</dbReference>
<dbReference type="InterPro" id="IPR000477">
    <property type="entry name" value="RT_dom"/>
</dbReference>
<evidence type="ECO:0000256" key="1">
    <source>
        <dbReference type="ARBA" id="ARBA00022679"/>
    </source>
</evidence>
<sequence>TGRALIDVHKGELTLHIGNEAITYNLDQTVRYSANYNQMTANKIDVIEMACEEYSQEVLGFSDVTTSGNPTLHDDLIVSTMSPTLTLFGDSDFLLFEEADAFLSLEDDPDSPKINPFYYNPEGDILLLEAILNSEPMPPFLNHEQYLPSFNKKLKVCEAKTVKSSVDEPSEVELKDLPLHLEYVFLEGDNKLPVIISKELGDEEKSALIKRRVNPKIHDVIKKEVEKHLDAGLIYPISDSLWVSPVHCVPKKGGFTVVENEENELIPTRLVIGWRLAGNEFYCFLDGFSGYFQIPIDLRDQGKTTFTYPYGTFAYRRTPFCLCNAPGRFQRWMLVIFHDMVEKTMEVFMNNFSVFGNSFENCLSHLDKMLQRCEDTNLSLNWEKSHFMVKEGIILGHKISKNRIEVDRAKVDVIAKLPHLTTVKGVQSFLDHAGFYRRFIQDFSKISRPMTHLLEKNTPFIFSEDCIKDFQTLKKKLTEAPILIAPNWDLPFEIICDTSDFAIEKEMLAVVYAFEKFRSYLIMNKSIVHTDHSALKYLFAKKDAKARLLRWVLLLQEFDLKVLDTKRAENLAADHLGPWFADFANYHAGNFIVKGGHHGANLTAKKIFDASFFWPTIYKDAHEFVKNCDSCQRQGKISQRDEMPQNSIQTYEIFDVWGIDFMGPFPCLRGNKYILVAVDYLSKWVEAKALPTNDARVVCKFLKSLFARFGSPRAIISDHGTHFCNDQFAKVMLKYGVTYRLSTEYHPQTSRLVEVSNRGLKRSSKGP</sequence>
<dbReference type="GO" id="GO:0004519">
    <property type="term" value="F:endonuclease activity"/>
    <property type="evidence" value="ECO:0007669"/>
    <property type="project" value="UniProtKB-KW"/>
</dbReference>
<dbReference type="CDD" id="cd01647">
    <property type="entry name" value="RT_LTR"/>
    <property type="match status" value="1"/>
</dbReference>
<reference evidence="8" key="1">
    <citation type="journal article" date="2019" name="Sci. Rep.">
        <title>Draft genome of Tanacetum cinerariifolium, the natural source of mosquito coil.</title>
        <authorList>
            <person name="Yamashiro T."/>
            <person name="Shiraishi A."/>
            <person name="Satake H."/>
            <person name="Nakayama K."/>
        </authorList>
    </citation>
    <scope>NUCLEOTIDE SEQUENCE</scope>
</reference>
<dbReference type="Gene3D" id="1.10.340.70">
    <property type="match status" value="1"/>
</dbReference>
<keyword evidence="6" id="KW-0695">RNA-directed DNA polymerase</keyword>
<name>A0A6L2N6Y6_TANCI</name>
<dbReference type="Gene3D" id="3.30.420.10">
    <property type="entry name" value="Ribonuclease H-like superfamily/Ribonuclease H"/>
    <property type="match status" value="1"/>
</dbReference>